<dbReference type="Proteomes" id="UP001314170">
    <property type="component" value="Unassembled WGS sequence"/>
</dbReference>
<proteinExistence type="predicted"/>
<dbReference type="EMBL" id="CAWUPB010000913">
    <property type="protein sequence ID" value="CAK7329187.1"/>
    <property type="molecule type" value="Genomic_DNA"/>
</dbReference>
<accession>A0AAV1R5A1</accession>
<evidence type="ECO:0000313" key="1">
    <source>
        <dbReference type="EMBL" id="CAK7329187.1"/>
    </source>
</evidence>
<dbReference type="AlphaFoldDB" id="A0AAV1R5A1"/>
<evidence type="ECO:0008006" key="3">
    <source>
        <dbReference type="Google" id="ProtNLM"/>
    </source>
</evidence>
<reference evidence="1 2" key="1">
    <citation type="submission" date="2024-01" db="EMBL/GenBank/DDBJ databases">
        <authorList>
            <person name="Waweru B."/>
        </authorList>
    </citation>
    <scope>NUCLEOTIDE SEQUENCE [LARGE SCALE GENOMIC DNA]</scope>
</reference>
<keyword evidence="2" id="KW-1185">Reference proteome</keyword>
<comment type="caution">
    <text evidence="1">The sequence shown here is derived from an EMBL/GenBank/DDBJ whole genome shotgun (WGS) entry which is preliminary data.</text>
</comment>
<dbReference type="PANTHER" id="PTHR15663:SF6">
    <property type="entry name" value="COMM DOMAIN-CONTAINING PROTEIN-RELATED"/>
    <property type="match status" value="1"/>
</dbReference>
<organism evidence="1 2">
    <name type="scientific">Dovyalis caffra</name>
    <dbReference type="NCBI Taxonomy" id="77055"/>
    <lineage>
        <taxon>Eukaryota</taxon>
        <taxon>Viridiplantae</taxon>
        <taxon>Streptophyta</taxon>
        <taxon>Embryophyta</taxon>
        <taxon>Tracheophyta</taxon>
        <taxon>Spermatophyta</taxon>
        <taxon>Magnoliopsida</taxon>
        <taxon>eudicotyledons</taxon>
        <taxon>Gunneridae</taxon>
        <taxon>Pentapetalae</taxon>
        <taxon>rosids</taxon>
        <taxon>fabids</taxon>
        <taxon>Malpighiales</taxon>
        <taxon>Salicaceae</taxon>
        <taxon>Flacourtieae</taxon>
        <taxon>Dovyalis</taxon>
    </lineage>
</organism>
<dbReference type="InterPro" id="IPR037360">
    <property type="entry name" value="COMMD9"/>
</dbReference>
<name>A0AAV1R5A1_9ROSI</name>
<sequence length="181" mass="20469">MTWVMENKSSTPGNRVAVINLKLQDYGKTPSTELEVKFQLSRVTLEPMLRSMAYISEQLSTPANRVAVINLKLQDTETTTGESEVKFQVSRDTLGAMLRSMAYIREQLSNSYENLGASFVLYSSQVLLELIKDSLCYASSNPCCSASSYILWEIEIEARLLCMALDWISIWHPWIVSAVRI</sequence>
<protein>
    <recommendedName>
        <fullName evidence="3">COMM domain-containing protein</fullName>
    </recommendedName>
</protein>
<evidence type="ECO:0000313" key="2">
    <source>
        <dbReference type="Proteomes" id="UP001314170"/>
    </source>
</evidence>
<gene>
    <name evidence="1" type="ORF">DCAF_LOCUS6935</name>
</gene>
<dbReference type="PANTHER" id="PTHR15663">
    <property type="entry name" value="COMM DOMAIN-CONTAINING PROTEIN 9"/>
    <property type="match status" value="1"/>
</dbReference>